<keyword evidence="1" id="KW-0175">Coiled coil</keyword>
<evidence type="ECO:0000313" key="4">
    <source>
        <dbReference type="Proteomes" id="UP000803844"/>
    </source>
</evidence>
<gene>
    <name evidence="3" type="ORF">M406DRAFT_352840</name>
</gene>
<dbReference type="Proteomes" id="UP000803844">
    <property type="component" value="Unassembled WGS sequence"/>
</dbReference>
<protein>
    <submittedName>
        <fullName evidence="3">Uncharacterized protein</fullName>
    </submittedName>
</protein>
<feature type="region of interest" description="Disordered" evidence="2">
    <location>
        <begin position="125"/>
        <end position="151"/>
    </location>
</feature>
<name>A0A9P5CKT6_CRYP1</name>
<dbReference type="OrthoDB" id="5215205at2759"/>
<keyword evidence="4" id="KW-1185">Reference proteome</keyword>
<evidence type="ECO:0000256" key="2">
    <source>
        <dbReference type="SAM" id="MobiDB-lite"/>
    </source>
</evidence>
<proteinExistence type="predicted"/>
<reference evidence="3" key="1">
    <citation type="journal article" date="2020" name="Phytopathology">
        <title>Genome sequence of the chestnut blight fungus Cryphonectria parasitica EP155: A fundamental resource for an archetypical invasive plant pathogen.</title>
        <authorList>
            <person name="Crouch J.A."/>
            <person name="Dawe A."/>
            <person name="Aerts A."/>
            <person name="Barry K."/>
            <person name="Churchill A.C.L."/>
            <person name="Grimwood J."/>
            <person name="Hillman B."/>
            <person name="Milgroom M.G."/>
            <person name="Pangilinan J."/>
            <person name="Smith M."/>
            <person name="Salamov A."/>
            <person name="Schmutz J."/>
            <person name="Yadav J."/>
            <person name="Grigoriev I.V."/>
            <person name="Nuss D."/>
        </authorList>
    </citation>
    <scope>NUCLEOTIDE SEQUENCE</scope>
    <source>
        <strain evidence="3">EP155</strain>
    </source>
</reference>
<evidence type="ECO:0000313" key="3">
    <source>
        <dbReference type="EMBL" id="KAF3762604.1"/>
    </source>
</evidence>
<evidence type="ECO:0000256" key="1">
    <source>
        <dbReference type="SAM" id="Coils"/>
    </source>
</evidence>
<accession>A0A9P5CKT6</accession>
<dbReference type="AlphaFoldDB" id="A0A9P5CKT6"/>
<feature type="compositionally biased region" description="Polar residues" evidence="2">
    <location>
        <begin position="126"/>
        <end position="139"/>
    </location>
</feature>
<dbReference type="GeneID" id="63839846"/>
<dbReference type="RefSeq" id="XP_040773583.1">
    <property type="nucleotide sequence ID" value="XM_040922717.1"/>
</dbReference>
<comment type="caution">
    <text evidence="3">The sequence shown here is derived from an EMBL/GenBank/DDBJ whole genome shotgun (WGS) entry which is preliminary data.</text>
</comment>
<dbReference type="EMBL" id="MU032350">
    <property type="protein sequence ID" value="KAF3762604.1"/>
    <property type="molecule type" value="Genomic_DNA"/>
</dbReference>
<feature type="region of interest" description="Disordered" evidence="2">
    <location>
        <begin position="1"/>
        <end position="23"/>
    </location>
</feature>
<sequence length="151" mass="17074">MALRKRAAADDSSSEEDINVDKMVESKQELDKIRKDREKKRAQLQQDLDKKLVGLLGHIEQTLKDHTQQLATIKQQQVDRLTAAVETRDGIDQHISEKLADLQLEGRNIAAMLEKAYQHRLEKAQSLATPVSEEGQTLGESRPVKKAKIEP</sequence>
<organism evidence="3 4">
    <name type="scientific">Cryphonectria parasitica (strain ATCC 38755 / EP155)</name>
    <dbReference type="NCBI Taxonomy" id="660469"/>
    <lineage>
        <taxon>Eukaryota</taxon>
        <taxon>Fungi</taxon>
        <taxon>Dikarya</taxon>
        <taxon>Ascomycota</taxon>
        <taxon>Pezizomycotina</taxon>
        <taxon>Sordariomycetes</taxon>
        <taxon>Sordariomycetidae</taxon>
        <taxon>Diaporthales</taxon>
        <taxon>Cryphonectriaceae</taxon>
        <taxon>Cryphonectria-Endothia species complex</taxon>
        <taxon>Cryphonectria</taxon>
    </lineage>
</organism>
<feature type="coiled-coil region" evidence="1">
    <location>
        <begin position="23"/>
        <end position="76"/>
    </location>
</feature>